<proteinExistence type="inferred from homology"/>
<dbReference type="Proteomes" id="UP000479756">
    <property type="component" value="Unassembled WGS sequence"/>
</dbReference>
<accession>A0A7C9TRU4</accession>
<protein>
    <recommendedName>
        <fullName evidence="9">Transport permease protein</fullName>
    </recommendedName>
</protein>
<feature type="transmembrane region" description="Helical" evidence="9">
    <location>
        <begin position="240"/>
        <end position="261"/>
    </location>
</feature>
<evidence type="ECO:0000256" key="4">
    <source>
        <dbReference type="ARBA" id="ARBA00022475"/>
    </source>
</evidence>
<feature type="domain" description="ABC transmembrane type-2" evidence="10">
    <location>
        <begin position="31"/>
        <end position="264"/>
    </location>
</feature>
<evidence type="ECO:0000256" key="1">
    <source>
        <dbReference type="ARBA" id="ARBA00004429"/>
    </source>
</evidence>
<keyword evidence="5" id="KW-0997">Cell inner membrane</keyword>
<feature type="transmembrane region" description="Helical" evidence="9">
    <location>
        <begin position="34"/>
        <end position="55"/>
    </location>
</feature>
<evidence type="ECO:0000256" key="7">
    <source>
        <dbReference type="ARBA" id="ARBA00022989"/>
    </source>
</evidence>
<dbReference type="Pfam" id="PF01061">
    <property type="entry name" value="ABC2_membrane"/>
    <property type="match status" value="1"/>
</dbReference>
<dbReference type="PANTHER" id="PTHR30413">
    <property type="entry name" value="INNER MEMBRANE TRANSPORT PERMEASE"/>
    <property type="match status" value="1"/>
</dbReference>
<comment type="caution">
    <text evidence="9">Lacks conserved residue(s) required for the propagation of feature annotation.</text>
</comment>
<evidence type="ECO:0000256" key="8">
    <source>
        <dbReference type="ARBA" id="ARBA00023136"/>
    </source>
</evidence>
<keyword evidence="6 9" id="KW-0812">Transmembrane</keyword>
<feature type="transmembrane region" description="Helical" evidence="9">
    <location>
        <begin position="150"/>
        <end position="172"/>
    </location>
</feature>
<sequence>MTYLQELFASRELLSNLVMREVKGKYRRTFFGQVWSLINPLATMLIYTIVFSLIFKARIEVGHPSGLNIYPVWLMCGLLPWLFFTRVVNHGLSSITSNASLVKKVYFPRMNLPFAVTGSTGYTWLIEMGLLSFIILLCGGMVLPWLPLILVFMVLLALFATGIAMALAIFTVHFRDTSHFMSIALQMWMYLTPIVYPLSLVKDAAVTHGQWIYNLFRLNPMEHFVNVFRYLMYDNTWPDIYDVLWCIGWAVLSFVLGFIIFRRGEKRLVVLL</sequence>
<feature type="transmembrane region" description="Helical" evidence="9">
    <location>
        <begin position="67"/>
        <end position="84"/>
    </location>
</feature>
<dbReference type="RefSeq" id="WP_163473609.1">
    <property type="nucleotide sequence ID" value="NZ_JAAGWZ010000002.1"/>
</dbReference>
<feature type="transmembrane region" description="Helical" evidence="9">
    <location>
        <begin position="122"/>
        <end position="143"/>
    </location>
</feature>
<keyword evidence="8 9" id="KW-0472">Membrane</keyword>
<evidence type="ECO:0000256" key="5">
    <source>
        <dbReference type="ARBA" id="ARBA00022519"/>
    </source>
</evidence>
<evidence type="ECO:0000313" key="12">
    <source>
        <dbReference type="Proteomes" id="UP000479756"/>
    </source>
</evidence>
<evidence type="ECO:0000256" key="2">
    <source>
        <dbReference type="ARBA" id="ARBA00007783"/>
    </source>
</evidence>
<evidence type="ECO:0000256" key="6">
    <source>
        <dbReference type="ARBA" id="ARBA00022692"/>
    </source>
</evidence>
<dbReference type="AlphaFoldDB" id="A0A7C9TRU4"/>
<dbReference type="PROSITE" id="PS51012">
    <property type="entry name" value="ABC_TM2"/>
    <property type="match status" value="1"/>
</dbReference>
<comment type="caution">
    <text evidence="11">The sequence shown here is derived from an EMBL/GenBank/DDBJ whole genome shotgun (WGS) entry which is preliminary data.</text>
</comment>
<dbReference type="InterPro" id="IPR047817">
    <property type="entry name" value="ABC2_TM_bact-type"/>
</dbReference>
<evidence type="ECO:0000259" key="10">
    <source>
        <dbReference type="PROSITE" id="PS51012"/>
    </source>
</evidence>
<dbReference type="PANTHER" id="PTHR30413:SF8">
    <property type="entry name" value="TRANSPORT PERMEASE PROTEIN"/>
    <property type="match status" value="1"/>
</dbReference>
<keyword evidence="7 9" id="KW-1133">Transmembrane helix</keyword>
<dbReference type="GO" id="GO:0005886">
    <property type="term" value="C:plasma membrane"/>
    <property type="evidence" value="ECO:0007669"/>
    <property type="project" value="UniProtKB-SubCell"/>
</dbReference>
<reference evidence="11 12" key="1">
    <citation type="journal article" date="2014" name="Int. J. Syst. Evol. Microbiol.">
        <title>Description of Galbitalea soli gen. nov., sp. nov., and Frondihabitans sucicola sp. nov.</title>
        <authorList>
            <person name="Kim S.J."/>
            <person name="Lim J.M."/>
            <person name="Ahn J.H."/>
            <person name="Weon H.Y."/>
            <person name="Hamada M."/>
            <person name="Suzuki K."/>
            <person name="Ahn T.Y."/>
            <person name="Kwon S.W."/>
        </authorList>
    </citation>
    <scope>NUCLEOTIDE SEQUENCE [LARGE SCALE GENOMIC DNA]</scope>
    <source>
        <strain evidence="11 12">NBRC 108727</strain>
    </source>
</reference>
<evidence type="ECO:0000256" key="9">
    <source>
        <dbReference type="RuleBase" id="RU361157"/>
    </source>
</evidence>
<gene>
    <name evidence="11" type="ORF">G3T37_10160</name>
</gene>
<organism evidence="11 12">
    <name type="scientific">Galbitalea soli</name>
    <dbReference type="NCBI Taxonomy" id="1268042"/>
    <lineage>
        <taxon>Bacteria</taxon>
        <taxon>Bacillati</taxon>
        <taxon>Actinomycetota</taxon>
        <taxon>Actinomycetes</taxon>
        <taxon>Micrococcales</taxon>
        <taxon>Microbacteriaceae</taxon>
        <taxon>Galbitalea</taxon>
    </lineage>
</organism>
<dbReference type="InterPro" id="IPR013525">
    <property type="entry name" value="ABC2_TM"/>
</dbReference>
<evidence type="ECO:0000313" key="11">
    <source>
        <dbReference type="EMBL" id="NEM91720.1"/>
    </source>
</evidence>
<comment type="subcellular location">
    <subcellularLocation>
        <location evidence="1">Cell inner membrane</location>
        <topology evidence="1">Multi-pass membrane protein</topology>
    </subcellularLocation>
    <subcellularLocation>
        <location evidence="9">Cell membrane</location>
        <topology evidence="9">Multi-pass membrane protein</topology>
    </subcellularLocation>
</comment>
<dbReference type="GO" id="GO:0140359">
    <property type="term" value="F:ABC-type transporter activity"/>
    <property type="evidence" value="ECO:0007669"/>
    <property type="project" value="InterPro"/>
</dbReference>
<dbReference type="GO" id="GO:0015920">
    <property type="term" value="P:lipopolysaccharide transport"/>
    <property type="evidence" value="ECO:0007669"/>
    <property type="project" value="TreeGrafter"/>
</dbReference>
<keyword evidence="4 9" id="KW-1003">Cell membrane</keyword>
<comment type="similarity">
    <text evidence="2 9">Belongs to the ABC-2 integral membrane protein family.</text>
</comment>
<keyword evidence="3 9" id="KW-0813">Transport</keyword>
<name>A0A7C9TRU4_9MICO</name>
<evidence type="ECO:0000256" key="3">
    <source>
        <dbReference type="ARBA" id="ARBA00022448"/>
    </source>
</evidence>
<keyword evidence="12" id="KW-1185">Reference proteome</keyword>
<dbReference type="EMBL" id="JAAGWZ010000002">
    <property type="protein sequence ID" value="NEM91720.1"/>
    <property type="molecule type" value="Genomic_DNA"/>
</dbReference>